<feature type="region of interest" description="Disordered" evidence="1">
    <location>
        <begin position="590"/>
        <end position="620"/>
    </location>
</feature>
<reference evidence="2" key="1">
    <citation type="submission" date="2022-03" db="EMBL/GenBank/DDBJ databases">
        <title>Draft genome sequence of Aduncisulcus paluster, a free-living microaerophilic Fornicata.</title>
        <authorList>
            <person name="Yuyama I."/>
            <person name="Kume K."/>
            <person name="Tamura T."/>
            <person name="Inagaki Y."/>
            <person name="Hashimoto T."/>
        </authorList>
    </citation>
    <scope>NUCLEOTIDE SEQUENCE</scope>
    <source>
        <strain evidence="2">NY0171</strain>
    </source>
</reference>
<feature type="compositionally biased region" description="Basic residues" evidence="1">
    <location>
        <begin position="1006"/>
        <end position="1016"/>
    </location>
</feature>
<feature type="region of interest" description="Disordered" evidence="1">
    <location>
        <begin position="974"/>
        <end position="1041"/>
    </location>
</feature>
<name>A0ABQ5JW74_9EUKA</name>
<evidence type="ECO:0000256" key="1">
    <source>
        <dbReference type="SAM" id="MobiDB-lite"/>
    </source>
</evidence>
<feature type="region of interest" description="Disordered" evidence="1">
    <location>
        <begin position="197"/>
        <end position="219"/>
    </location>
</feature>
<dbReference type="Proteomes" id="UP001057375">
    <property type="component" value="Unassembled WGS sequence"/>
</dbReference>
<feature type="region of interest" description="Disordered" evidence="1">
    <location>
        <begin position="30"/>
        <end position="65"/>
    </location>
</feature>
<proteinExistence type="predicted"/>
<dbReference type="EMBL" id="BQXS01012094">
    <property type="protein sequence ID" value="GKT19747.1"/>
    <property type="molecule type" value="Genomic_DNA"/>
</dbReference>
<feature type="compositionally biased region" description="Basic residues" evidence="1">
    <location>
        <begin position="877"/>
        <end position="895"/>
    </location>
</feature>
<feature type="region of interest" description="Disordered" evidence="1">
    <location>
        <begin position="453"/>
        <end position="525"/>
    </location>
</feature>
<feature type="region of interest" description="Disordered" evidence="1">
    <location>
        <begin position="411"/>
        <end position="440"/>
    </location>
</feature>
<feature type="compositionally biased region" description="Basic and acidic residues" evidence="1">
    <location>
        <begin position="419"/>
        <end position="440"/>
    </location>
</feature>
<feature type="compositionally biased region" description="Basic and acidic residues" evidence="1">
    <location>
        <begin position="600"/>
        <end position="609"/>
    </location>
</feature>
<organism evidence="2 3">
    <name type="scientific">Aduncisulcus paluster</name>
    <dbReference type="NCBI Taxonomy" id="2918883"/>
    <lineage>
        <taxon>Eukaryota</taxon>
        <taxon>Metamonada</taxon>
        <taxon>Carpediemonas-like organisms</taxon>
        <taxon>Aduncisulcus</taxon>
    </lineage>
</organism>
<keyword evidence="3" id="KW-1185">Reference proteome</keyword>
<feature type="compositionally biased region" description="Basic and acidic residues" evidence="1">
    <location>
        <begin position="472"/>
        <end position="501"/>
    </location>
</feature>
<evidence type="ECO:0000313" key="3">
    <source>
        <dbReference type="Proteomes" id="UP001057375"/>
    </source>
</evidence>
<protein>
    <submittedName>
        <fullName evidence="2">Uncharacterized protein</fullName>
    </submittedName>
</protein>
<feature type="compositionally biased region" description="Polar residues" evidence="1">
    <location>
        <begin position="516"/>
        <end position="525"/>
    </location>
</feature>
<feature type="compositionally biased region" description="Low complexity" evidence="1">
    <location>
        <begin position="503"/>
        <end position="515"/>
    </location>
</feature>
<feature type="region of interest" description="Disordered" evidence="1">
    <location>
        <begin position="285"/>
        <end position="313"/>
    </location>
</feature>
<feature type="compositionally biased region" description="Basic and acidic residues" evidence="1">
    <location>
        <begin position="197"/>
        <end position="216"/>
    </location>
</feature>
<gene>
    <name evidence="2" type="ORF">ADUPG1_011564</name>
</gene>
<feature type="non-terminal residue" evidence="2">
    <location>
        <position position="1"/>
    </location>
</feature>
<sequence>KRRQKRQILKRGLAYHSSLDDDDTADLLMSGMASGKESKEGLGPSKGTTIKSLTGESVLPKQSGNSKDKILKFHSSNRILAEDFSCKTPPLQAYEPSNININVGSIVNKDILTSPISLTDEISVIPRNIVLDSPKFIKGIVKDRKDSNNSALGLLISSKKQTTSSLSSHSQGIELGSVAKRHSNVLSRLGAIARARQEEAEEEKAKVREEERREEEGKEEEAICYEDINDYSPFGKSSVCSVGKNKQQSERILESEDIKKKDHDTKSKFLSQFVKRVVEEDTKKENDRLGIKSQHSTIPASRPSLSSLRSQHIDEAKGKCDVKDSDIERSNKENICDDRHFDPHAKIYSPPLDMEIIEVNSGIGEYEYHDKIANEGIDEHGMGFDGFDGGGFGDSFGQDDIVRLHYGCVDEEEEEEEEQGGKEDSCSPRGMNGDEKVHVDDGFMFNPLSALTPQKQQQLDRSRGSHSFSPHQEGREEGEAGRESEKKWDGAHEKEGEEERAPISIQQQRSQHSSHNTALPLSLSSNRSITNGTISIRSSSTQPIQAPGKLRSYHTTIVSQDEPLNLDQKDSRRVPMSEIIEIHSQPVIGKKASATGRRRKEIERTKDGEKEEEEEELPTRDKDQIFTVSSQRSNNPFRQVSTKDTGMSIISRPIIPLPMIDFNSQRSQALSQGAGFDGVARSVTIDVARILHPSIGVFPERWNFKQLMHVYKIITPLRSKRQVARPLAEVIIQEHFKKHTILPPFPPSLTLAYWQKCTVTELLKLSEVLRAIIVEEEDLWVKIKRQVARPLAEVIIQEHFKKHTILPPFPPSLTLAYWQKCTVTELLKLSEVLRAIIVEEEDLWVKMLCYIPVNLDEIMLRIKERVRVEKVKEEQKRKGRKEKRKKEKKEKKKKAKGSDDTLGSIITTRLQTSQNEGLSQEYIHSQHDTRHSRDSTSSSSSSSSVLISLKNLHKLSVSFVQFYLRQNGVSFQKKSQSFHSDAATARRSQKSQENLRESIEADRKKMERRMKKRRQKKGEYQEVMDVDAASPNQLTLDRFNR</sequence>
<feature type="compositionally biased region" description="Low complexity" evidence="1">
    <location>
        <begin position="299"/>
        <end position="310"/>
    </location>
</feature>
<feature type="compositionally biased region" description="Basic and acidic residues" evidence="1">
    <location>
        <begin position="993"/>
        <end position="1005"/>
    </location>
</feature>
<accession>A0ABQ5JW74</accession>
<comment type="caution">
    <text evidence="2">The sequence shown here is derived from an EMBL/GenBank/DDBJ whole genome shotgun (WGS) entry which is preliminary data.</text>
</comment>
<feature type="compositionally biased region" description="Polar residues" evidence="1">
    <location>
        <begin position="46"/>
        <end position="65"/>
    </location>
</feature>
<feature type="region of interest" description="Disordered" evidence="1">
    <location>
        <begin position="871"/>
        <end position="905"/>
    </location>
</feature>
<evidence type="ECO:0000313" key="2">
    <source>
        <dbReference type="EMBL" id="GKT19747.1"/>
    </source>
</evidence>